<feature type="transmembrane region" description="Helical" evidence="1">
    <location>
        <begin position="148"/>
        <end position="169"/>
    </location>
</feature>
<feature type="transmembrane region" description="Helical" evidence="1">
    <location>
        <begin position="72"/>
        <end position="98"/>
    </location>
</feature>
<evidence type="ECO:0000313" key="2">
    <source>
        <dbReference type="EMBL" id="MDY3559469.1"/>
    </source>
</evidence>
<keyword evidence="3" id="KW-1185">Reference proteome</keyword>
<keyword evidence="1" id="KW-1133">Transmembrane helix</keyword>
<sequence>MNPETEVIACPACKHLVRVPLDWLGTQVQCPECRALFRAPVRTGGTLAGAELLSRPEPAAGPKPAARPDLMLMLPAFGLLVCGVVGAVVNGYLLFLVLGDPAAGRQWAAKQTEAVRKMGLEADPGGTAEEKAAREAEAAEQLLGHFRWILPAALAASATVLAGGLAIVFRRNYRLAQVACVVATLNVAHLCCVPGAVAGLWGLLMLGSEEGRAHFRR</sequence>
<evidence type="ECO:0000313" key="3">
    <source>
        <dbReference type="Proteomes" id="UP001272242"/>
    </source>
</evidence>
<gene>
    <name evidence="2" type="ORF">R5W23_000462</name>
</gene>
<organism evidence="2 3">
    <name type="scientific">Gemmata algarum</name>
    <dbReference type="NCBI Taxonomy" id="2975278"/>
    <lineage>
        <taxon>Bacteria</taxon>
        <taxon>Pseudomonadati</taxon>
        <taxon>Planctomycetota</taxon>
        <taxon>Planctomycetia</taxon>
        <taxon>Gemmatales</taxon>
        <taxon>Gemmataceae</taxon>
        <taxon>Gemmata</taxon>
    </lineage>
</organism>
<feature type="transmembrane region" description="Helical" evidence="1">
    <location>
        <begin position="181"/>
        <end position="204"/>
    </location>
</feature>
<keyword evidence="1" id="KW-0472">Membrane</keyword>
<dbReference type="EMBL" id="JAXBLV010000110">
    <property type="protein sequence ID" value="MDY3559469.1"/>
    <property type="molecule type" value="Genomic_DNA"/>
</dbReference>
<accession>A0ABU5F0T1</accession>
<dbReference type="RefSeq" id="WP_320686224.1">
    <property type="nucleotide sequence ID" value="NZ_JAXBLV010000110.1"/>
</dbReference>
<evidence type="ECO:0008006" key="4">
    <source>
        <dbReference type="Google" id="ProtNLM"/>
    </source>
</evidence>
<keyword evidence="1" id="KW-0812">Transmembrane</keyword>
<proteinExistence type="predicted"/>
<evidence type="ECO:0000256" key="1">
    <source>
        <dbReference type="SAM" id="Phobius"/>
    </source>
</evidence>
<name>A0ABU5F0T1_9BACT</name>
<reference evidence="3" key="1">
    <citation type="journal article" date="2023" name="Mar. Drugs">
        <title>Gemmata algarum, a Novel Planctomycete Isolated from an Algal Mat, Displays Antimicrobial Activity.</title>
        <authorList>
            <person name="Kumar G."/>
            <person name="Kallscheuer N."/>
            <person name="Kashif M."/>
            <person name="Ahamad S."/>
            <person name="Jagadeeshwari U."/>
            <person name="Pannikurungottu S."/>
            <person name="Haufschild T."/>
            <person name="Kabuu M."/>
            <person name="Sasikala C."/>
            <person name="Jogler C."/>
            <person name="Ramana C."/>
        </authorList>
    </citation>
    <scope>NUCLEOTIDE SEQUENCE [LARGE SCALE GENOMIC DNA]</scope>
    <source>
        <strain evidence="3">JC673</strain>
    </source>
</reference>
<comment type="caution">
    <text evidence="2">The sequence shown here is derived from an EMBL/GenBank/DDBJ whole genome shotgun (WGS) entry which is preliminary data.</text>
</comment>
<dbReference type="Proteomes" id="UP001272242">
    <property type="component" value="Unassembled WGS sequence"/>
</dbReference>
<protein>
    <recommendedName>
        <fullName evidence="4">Zinc finger/thioredoxin putative domain-containing protein</fullName>
    </recommendedName>
</protein>